<keyword evidence="5" id="KW-1185">Reference proteome</keyword>
<dbReference type="Proteomes" id="UP001164746">
    <property type="component" value="Chromosome 9"/>
</dbReference>
<proteinExistence type="predicted"/>
<feature type="compositionally biased region" description="Acidic residues" evidence="2">
    <location>
        <begin position="21"/>
        <end position="30"/>
    </location>
</feature>
<reference evidence="4" key="1">
    <citation type="submission" date="2022-11" db="EMBL/GenBank/DDBJ databases">
        <title>Centuries of genome instability and evolution in soft-shell clam transmissible cancer (bioRxiv).</title>
        <authorList>
            <person name="Hart S.F.M."/>
            <person name="Yonemitsu M.A."/>
            <person name="Giersch R.M."/>
            <person name="Beal B.F."/>
            <person name="Arriagada G."/>
            <person name="Davis B.W."/>
            <person name="Ostrander E.A."/>
            <person name="Goff S.P."/>
            <person name="Metzger M.J."/>
        </authorList>
    </citation>
    <scope>NUCLEOTIDE SEQUENCE</scope>
    <source>
        <strain evidence="4">MELC-2E11</strain>
        <tissue evidence="4">Siphon/mantle</tissue>
    </source>
</reference>
<evidence type="ECO:0000313" key="5">
    <source>
        <dbReference type="Proteomes" id="UP001164746"/>
    </source>
</evidence>
<dbReference type="InterPro" id="IPR036236">
    <property type="entry name" value="Znf_C2H2_sf"/>
</dbReference>
<evidence type="ECO:0000259" key="3">
    <source>
        <dbReference type="PROSITE" id="PS50157"/>
    </source>
</evidence>
<protein>
    <recommendedName>
        <fullName evidence="3">C2H2-type domain-containing protein</fullName>
    </recommendedName>
</protein>
<feature type="region of interest" description="Disordered" evidence="2">
    <location>
        <begin position="1"/>
        <end position="30"/>
    </location>
</feature>
<sequence>MTEAKPSQPASSPPADQIDLTADDDQEDTDQGVVYSYHDNSDGAGTFIVTTVPSIAQSEDPTTNEIEEGEETVIEESYQDPSQPMLESIPINPFKAVKFNKEFYGRSKTRILLKKQICHICNKRLLKKSDLERHIRTHTGTDDKDARTFQQVPSTSSDQGQQENFVFYQTVSPVTHAQNFQQSRDKADQSFTTLRRLDLCTPPNVTLIPYSEAVSDSGNVPTDRKSTFPPEMHVVPSPLLTVAPNERIVLPSSVEDQCLPFTKDNYGKEKD</sequence>
<feature type="non-terminal residue" evidence="4">
    <location>
        <position position="1"/>
    </location>
</feature>
<gene>
    <name evidence="4" type="ORF">MAR_004796</name>
</gene>
<dbReference type="InterPro" id="IPR013087">
    <property type="entry name" value="Znf_C2H2_type"/>
</dbReference>
<accession>A0ABY7F1F1</accession>
<dbReference type="PROSITE" id="PS50157">
    <property type="entry name" value="ZINC_FINGER_C2H2_2"/>
    <property type="match status" value="1"/>
</dbReference>
<organism evidence="4 5">
    <name type="scientific">Mya arenaria</name>
    <name type="common">Soft-shell clam</name>
    <dbReference type="NCBI Taxonomy" id="6604"/>
    <lineage>
        <taxon>Eukaryota</taxon>
        <taxon>Metazoa</taxon>
        <taxon>Spiralia</taxon>
        <taxon>Lophotrochozoa</taxon>
        <taxon>Mollusca</taxon>
        <taxon>Bivalvia</taxon>
        <taxon>Autobranchia</taxon>
        <taxon>Heteroconchia</taxon>
        <taxon>Euheterodonta</taxon>
        <taxon>Imparidentia</taxon>
        <taxon>Neoheterodontei</taxon>
        <taxon>Myida</taxon>
        <taxon>Myoidea</taxon>
        <taxon>Myidae</taxon>
        <taxon>Mya</taxon>
    </lineage>
</organism>
<dbReference type="Gene3D" id="3.30.160.60">
    <property type="entry name" value="Classic Zinc Finger"/>
    <property type="match status" value="1"/>
</dbReference>
<evidence type="ECO:0000256" key="1">
    <source>
        <dbReference type="PROSITE-ProRule" id="PRU00042"/>
    </source>
</evidence>
<name>A0ABY7F1F1_MYAAR</name>
<dbReference type="PROSITE" id="PS00028">
    <property type="entry name" value="ZINC_FINGER_C2H2_1"/>
    <property type="match status" value="1"/>
</dbReference>
<dbReference type="EMBL" id="CP111020">
    <property type="protein sequence ID" value="WAR14691.1"/>
    <property type="molecule type" value="Genomic_DNA"/>
</dbReference>
<keyword evidence="1" id="KW-0862">Zinc</keyword>
<keyword evidence="1" id="KW-0863">Zinc-finger</keyword>
<feature type="compositionally biased region" description="Low complexity" evidence="2">
    <location>
        <begin position="1"/>
        <end position="20"/>
    </location>
</feature>
<keyword evidence="1" id="KW-0479">Metal-binding</keyword>
<dbReference type="SUPFAM" id="SSF57667">
    <property type="entry name" value="beta-beta-alpha zinc fingers"/>
    <property type="match status" value="1"/>
</dbReference>
<evidence type="ECO:0000313" key="4">
    <source>
        <dbReference type="EMBL" id="WAR14691.1"/>
    </source>
</evidence>
<feature type="domain" description="C2H2-type" evidence="3">
    <location>
        <begin position="116"/>
        <end position="143"/>
    </location>
</feature>
<evidence type="ECO:0000256" key="2">
    <source>
        <dbReference type="SAM" id="MobiDB-lite"/>
    </source>
</evidence>